<sequence>MCLTGNGHRLGQTEFVCGCLGDRKEWRHPDDVGRELPHAFTTIEIG</sequence>
<accession>A0ABV4V5K1</accession>
<dbReference type="EMBL" id="JBHDLN010000014">
    <property type="protein sequence ID" value="MFB0845357.1"/>
    <property type="molecule type" value="Genomic_DNA"/>
</dbReference>
<evidence type="ECO:0000313" key="2">
    <source>
        <dbReference type="Proteomes" id="UP001575622"/>
    </source>
</evidence>
<dbReference type="RefSeq" id="WP_373955502.1">
    <property type="nucleotide sequence ID" value="NZ_JBHDLN010000014.1"/>
</dbReference>
<gene>
    <name evidence="1" type="ORF">ACEU3E_24545</name>
</gene>
<organism evidence="1 2">
    <name type="scientific">Paenibacillus oleatilyticus</name>
    <dbReference type="NCBI Taxonomy" id="2594886"/>
    <lineage>
        <taxon>Bacteria</taxon>
        <taxon>Bacillati</taxon>
        <taxon>Bacillota</taxon>
        <taxon>Bacilli</taxon>
        <taxon>Bacillales</taxon>
        <taxon>Paenibacillaceae</taxon>
        <taxon>Paenibacillus</taxon>
    </lineage>
</organism>
<reference evidence="1 2" key="1">
    <citation type="submission" date="2024-09" db="EMBL/GenBank/DDBJ databases">
        <authorList>
            <person name="Makale K.P.P."/>
            <person name="Makhzoum A."/>
            <person name="Rantong G."/>
            <person name="Rahube T.O."/>
        </authorList>
    </citation>
    <scope>NUCLEOTIDE SEQUENCE [LARGE SCALE GENOMIC DNA]</scope>
    <source>
        <strain evidence="1 2">KM_D13</strain>
    </source>
</reference>
<evidence type="ECO:0000313" key="1">
    <source>
        <dbReference type="EMBL" id="MFB0845357.1"/>
    </source>
</evidence>
<proteinExistence type="predicted"/>
<dbReference type="Proteomes" id="UP001575622">
    <property type="component" value="Unassembled WGS sequence"/>
</dbReference>
<protein>
    <submittedName>
        <fullName evidence="1">Uncharacterized protein</fullName>
    </submittedName>
</protein>
<name>A0ABV4V5K1_9BACL</name>
<keyword evidence="2" id="KW-1185">Reference proteome</keyword>
<comment type="caution">
    <text evidence="1">The sequence shown here is derived from an EMBL/GenBank/DDBJ whole genome shotgun (WGS) entry which is preliminary data.</text>
</comment>